<accession>A0A9W6FWS9</accession>
<gene>
    <name evidence="1" type="ORF">DAMNIGENAA_37690</name>
</gene>
<dbReference type="AlphaFoldDB" id="A0A9W6FWS9"/>
<sequence>MFALYQPDGGIFGVGETIEAARADAAEWLDGGLDEANRAEISSPDRHDTGNKLYIRECTERLAAAIRKEAGTVVFDINDKGMLDLVEVID</sequence>
<organism evidence="1 2">
    <name type="scientific">Desulforhabdus amnigena</name>
    <dbReference type="NCBI Taxonomy" id="40218"/>
    <lineage>
        <taxon>Bacteria</taxon>
        <taxon>Pseudomonadati</taxon>
        <taxon>Thermodesulfobacteriota</taxon>
        <taxon>Syntrophobacteria</taxon>
        <taxon>Syntrophobacterales</taxon>
        <taxon>Syntrophobacteraceae</taxon>
        <taxon>Desulforhabdus</taxon>
    </lineage>
</organism>
<dbReference type="Proteomes" id="UP001144372">
    <property type="component" value="Unassembled WGS sequence"/>
</dbReference>
<evidence type="ECO:0000313" key="2">
    <source>
        <dbReference type="Proteomes" id="UP001144372"/>
    </source>
</evidence>
<protein>
    <recommendedName>
        <fullName evidence="3">HicB family protein</fullName>
    </recommendedName>
</protein>
<name>A0A9W6FWS9_9BACT</name>
<dbReference type="RefSeq" id="WP_281796674.1">
    <property type="nucleotide sequence ID" value="NZ_BSDR01000001.1"/>
</dbReference>
<evidence type="ECO:0000313" key="1">
    <source>
        <dbReference type="EMBL" id="GLI36336.1"/>
    </source>
</evidence>
<evidence type="ECO:0008006" key="3">
    <source>
        <dbReference type="Google" id="ProtNLM"/>
    </source>
</evidence>
<reference evidence="1" key="1">
    <citation type="submission" date="2022-12" db="EMBL/GenBank/DDBJ databases">
        <title>Reference genome sequencing for broad-spectrum identification of bacterial and archaeal isolates by mass spectrometry.</title>
        <authorList>
            <person name="Sekiguchi Y."/>
            <person name="Tourlousse D.M."/>
        </authorList>
    </citation>
    <scope>NUCLEOTIDE SEQUENCE</scope>
    <source>
        <strain evidence="1">ASRB1</strain>
    </source>
</reference>
<keyword evidence="2" id="KW-1185">Reference proteome</keyword>
<proteinExistence type="predicted"/>
<comment type="caution">
    <text evidence="1">The sequence shown here is derived from an EMBL/GenBank/DDBJ whole genome shotgun (WGS) entry which is preliminary data.</text>
</comment>
<dbReference type="EMBL" id="BSDR01000001">
    <property type="protein sequence ID" value="GLI36336.1"/>
    <property type="molecule type" value="Genomic_DNA"/>
</dbReference>